<evidence type="ECO:0000256" key="2">
    <source>
        <dbReference type="ARBA" id="ARBA00023125"/>
    </source>
</evidence>
<evidence type="ECO:0000259" key="5">
    <source>
        <dbReference type="Pfam" id="PF13545"/>
    </source>
</evidence>
<dbReference type="SUPFAM" id="SSF46785">
    <property type="entry name" value="Winged helix' DNA-binding domain"/>
    <property type="match status" value="1"/>
</dbReference>
<dbReference type="Pfam" id="PF13545">
    <property type="entry name" value="HTH_Crp_2"/>
    <property type="match status" value="1"/>
</dbReference>
<dbReference type="PANTHER" id="PTHR24567:SF26">
    <property type="entry name" value="REGULATORY PROTEIN YEIL"/>
    <property type="match status" value="1"/>
</dbReference>
<dbReference type="InterPro" id="IPR050397">
    <property type="entry name" value="Env_Response_Regulators"/>
</dbReference>
<dbReference type="InterPro" id="IPR000595">
    <property type="entry name" value="cNMP-bd_dom"/>
</dbReference>
<dbReference type="Gene3D" id="2.60.120.10">
    <property type="entry name" value="Jelly Rolls"/>
    <property type="match status" value="1"/>
</dbReference>
<evidence type="ECO:0000259" key="4">
    <source>
        <dbReference type="Pfam" id="PF00027"/>
    </source>
</evidence>
<gene>
    <name evidence="6" type="ordered locus">Reut_C6078</name>
</gene>
<evidence type="ECO:0000256" key="3">
    <source>
        <dbReference type="ARBA" id="ARBA00023163"/>
    </source>
</evidence>
<dbReference type="HOGENOM" id="CLU_1193214_0_0_4"/>
<dbReference type="AlphaFoldDB" id="Q46N67"/>
<dbReference type="InterPro" id="IPR036388">
    <property type="entry name" value="WH-like_DNA-bd_sf"/>
</dbReference>
<evidence type="ECO:0000256" key="1">
    <source>
        <dbReference type="ARBA" id="ARBA00023015"/>
    </source>
</evidence>
<dbReference type="PANTHER" id="PTHR24567">
    <property type="entry name" value="CRP FAMILY TRANSCRIPTIONAL REGULATORY PROTEIN"/>
    <property type="match status" value="1"/>
</dbReference>
<geneLocation type="plasmid" evidence="6">
    <name>megaplasmid</name>
</geneLocation>
<dbReference type="InterPro" id="IPR018490">
    <property type="entry name" value="cNMP-bd_dom_sf"/>
</dbReference>
<dbReference type="GO" id="GO:0003700">
    <property type="term" value="F:DNA-binding transcription factor activity"/>
    <property type="evidence" value="ECO:0007669"/>
    <property type="project" value="TreeGrafter"/>
</dbReference>
<keyword evidence="2" id="KW-0238">DNA-binding</keyword>
<dbReference type="GO" id="GO:0005829">
    <property type="term" value="C:cytosol"/>
    <property type="evidence" value="ECO:0007669"/>
    <property type="project" value="TreeGrafter"/>
</dbReference>
<dbReference type="GO" id="GO:0003677">
    <property type="term" value="F:DNA binding"/>
    <property type="evidence" value="ECO:0007669"/>
    <property type="project" value="UniProtKB-KW"/>
</dbReference>
<dbReference type="EMBL" id="CP000092">
    <property type="protein sequence ID" value="AAZ65404.1"/>
    <property type="molecule type" value="Genomic_DNA"/>
</dbReference>
<feature type="domain" description="Cyclic nucleotide-binding" evidence="4">
    <location>
        <begin position="37"/>
        <end position="120"/>
    </location>
</feature>
<dbReference type="InterPro" id="IPR036390">
    <property type="entry name" value="WH_DNA-bd_sf"/>
</dbReference>
<dbReference type="KEGG" id="reu:Reut_C6078"/>
<dbReference type="OrthoDB" id="8898008at2"/>
<protein>
    <submittedName>
        <fullName evidence="6">Transcriptional regulator, Crp/Fnr family</fullName>
    </submittedName>
</protein>
<keyword evidence="6" id="KW-0614">Plasmid</keyword>
<dbReference type="Gene3D" id="1.10.10.10">
    <property type="entry name" value="Winged helix-like DNA-binding domain superfamily/Winged helix DNA-binding domain"/>
    <property type="match status" value="1"/>
</dbReference>
<feature type="domain" description="HTH crp-type" evidence="5">
    <location>
        <begin position="157"/>
        <end position="220"/>
    </location>
</feature>
<organism evidence="6">
    <name type="scientific">Cupriavidus pinatubonensis (strain JMP 134 / LMG 1197)</name>
    <name type="common">Cupriavidus necator (strain JMP 134)</name>
    <dbReference type="NCBI Taxonomy" id="264198"/>
    <lineage>
        <taxon>Bacteria</taxon>
        <taxon>Pseudomonadati</taxon>
        <taxon>Pseudomonadota</taxon>
        <taxon>Betaproteobacteria</taxon>
        <taxon>Burkholderiales</taxon>
        <taxon>Burkholderiaceae</taxon>
        <taxon>Cupriavidus</taxon>
    </lineage>
</organism>
<keyword evidence="1" id="KW-0805">Transcription regulation</keyword>
<dbReference type="SUPFAM" id="SSF51206">
    <property type="entry name" value="cAMP-binding domain-like"/>
    <property type="match status" value="1"/>
</dbReference>
<dbReference type="eggNOG" id="COG0664">
    <property type="taxonomic scope" value="Bacteria"/>
</dbReference>
<name>Q46N67_CUPPJ</name>
<reference evidence="6" key="1">
    <citation type="submission" date="2005-08" db="EMBL/GenBank/DDBJ databases">
        <title>Complete sequence of a megaplasmid of Ralstonia eutropha JMP134.</title>
        <authorList>
            <person name="Copeland A."/>
            <person name="Lucas S."/>
            <person name="Lapidus A."/>
            <person name="Barry K."/>
            <person name="Detter J.C."/>
            <person name="Glavina T."/>
            <person name="Hammon N."/>
            <person name="Israni S."/>
            <person name="Pitluck S."/>
            <person name="Goltsman E."/>
            <person name="Martinez M."/>
            <person name="Vergez L."/>
            <person name="Larimer F."/>
            <person name="Land M."/>
            <person name="Lykidis A."/>
            <person name="Richardson P."/>
        </authorList>
    </citation>
    <scope>NUCLEOTIDE SEQUENCE [LARGE SCALE GENOMIC DNA]</scope>
    <source>
        <strain evidence="6">JMP134</strain>
        <plasmid evidence="6">megaplasmid</plasmid>
    </source>
</reference>
<keyword evidence="3" id="KW-0804">Transcription</keyword>
<proteinExistence type="predicted"/>
<sequence length="232" mass="25907">MKVSAKPLSMRSSPDINSPAILPEESLRALRQVGVLRQWRRGQVLHWAGHHAESVLAVQKGLLRICSHDSAGKENILAWIEPGMIGALAPVIANQPFNFNIVADRQSEILHIRRDRLLEHLLHDSTAALAITLMLASRLNNVLEMFGTQSFESLTDKVWARLVQLARRSPQRSTSDVCIEVTQADLARSVGGSRYRVGLELNRLEARGVIALSRGQIKIMREHIERRAGKVL</sequence>
<dbReference type="InterPro" id="IPR012318">
    <property type="entry name" value="HTH_CRP"/>
</dbReference>
<evidence type="ECO:0000313" key="6">
    <source>
        <dbReference type="EMBL" id="AAZ65404.1"/>
    </source>
</evidence>
<dbReference type="CDD" id="cd00038">
    <property type="entry name" value="CAP_ED"/>
    <property type="match status" value="1"/>
</dbReference>
<accession>Q46N67</accession>
<dbReference type="Pfam" id="PF00027">
    <property type="entry name" value="cNMP_binding"/>
    <property type="match status" value="1"/>
</dbReference>
<dbReference type="InterPro" id="IPR014710">
    <property type="entry name" value="RmlC-like_jellyroll"/>
</dbReference>